<feature type="transmembrane region" description="Helical" evidence="2">
    <location>
        <begin position="255"/>
        <end position="276"/>
    </location>
</feature>
<keyword evidence="2" id="KW-0812">Transmembrane</keyword>
<feature type="transmembrane region" description="Helical" evidence="2">
    <location>
        <begin position="429"/>
        <end position="452"/>
    </location>
</feature>
<feature type="compositionally biased region" description="Polar residues" evidence="1">
    <location>
        <begin position="1025"/>
        <end position="1044"/>
    </location>
</feature>
<evidence type="ECO:0000256" key="2">
    <source>
        <dbReference type="SAM" id="Phobius"/>
    </source>
</evidence>
<evidence type="ECO:0000313" key="3">
    <source>
        <dbReference type="EMBL" id="CUE72162.1"/>
    </source>
</evidence>
<feature type="region of interest" description="Disordered" evidence="1">
    <location>
        <begin position="1009"/>
        <end position="1130"/>
    </location>
</feature>
<dbReference type="OrthoDB" id="273843at2759"/>
<dbReference type="EMBL" id="CYKH01000119">
    <property type="protein sequence ID" value="CUE72162.1"/>
    <property type="molecule type" value="Genomic_DNA"/>
</dbReference>
<name>A0A0S4ILU5_BODSA</name>
<feature type="transmembrane region" description="Helical" evidence="2">
    <location>
        <begin position="535"/>
        <end position="554"/>
    </location>
</feature>
<keyword evidence="2" id="KW-0472">Membrane</keyword>
<dbReference type="OMA" id="QFCEREL"/>
<feature type="transmembrane region" description="Helical" evidence="2">
    <location>
        <begin position="566"/>
        <end position="584"/>
    </location>
</feature>
<dbReference type="PANTHER" id="PTHR34993:SF1">
    <property type="entry name" value="TRANSMEMBRANE PROTEIN"/>
    <property type="match status" value="1"/>
</dbReference>
<feature type="transmembrane region" description="Helical" evidence="2">
    <location>
        <begin position="318"/>
        <end position="336"/>
    </location>
</feature>
<feature type="compositionally biased region" description="Low complexity" evidence="1">
    <location>
        <begin position="209"/>
        <end position="223"/>
    </location>
</feature>
<proteinExistence type="predicted"/>
<feature type="region of interest" description="Disordered" evidence="1">
    <location>
        <begin position="937"/>
        <end position="986"/>
    </location>
</feature>
<feature type="region of interest" description="Disordered" evidence="1">
    <location>
        <begin position="635"/>
        <end position="659"/>
    </location>
</feature>
<gene>
    <name evidence="3" type="ORF">BSAL_53970</name>
</gene>
<feature type="compositionally biased region" description="Polar residues" evidence="1">
    <location>
        <begin position="1084"/>
        <end position="1118"/>
    </location>
</feature>
<keyword evidence="4" id="KW-1185">Reference proteome</keyword>
<evidence type="ECO:0000256" key="1">
    <source>
        <dbReference type="SAM" id="MobiDB-lite"/>
    </source>
</evidence>
<feature type="region of interest" description="Disordered" evidence="1">
    <location>
        <begin position="703"/>
        <end position="757"/>
    </location>
</feature>
<reference evidence="4" key="1">
    <citation type="submission" date="2015-09" db="EMBL/GenBank/DDBJ databases">
        <authorList>
            <consortium name="Pathogen Informatics"/>
        </authorList>
    </citation>
    <scope>NUCLEOTIDE SEQUENCE [LARGE SCALE GENOMIC DNA]</scope>
    <source>
        <strain evidence="4">Lake Konstanz</strain>
    </source>
</reference>
<dbReference type="Proteomes" id="UP000051952">
    <property type="component" value="Unassembled WGS sequence"/>
</dbReference>
<accession>A0A0S4ILU5</accession>
<organism evidence="3 4">
    <name type="scientific">Bodo saltans</name>
    <name type="common">Flagellated protozoan</name>
    <dbReference type="NCBI Taxonomy" id="75058"/>
    <lineage>
        <taxon>Eukaryota</taxon>
        <taxon>Discoba</taxon>
        <taxon>Euglenozoa</taxon>
        <taxon>Kinetoplastea</taxon>
        <taxon>Metakinetoplastina</taxon>
        <taxon>Eubodonida</taxon>
        <taxon>Bodonidae</taxon>
        <taxon>Bodo</taxon>
    </lineage>
</organism>
<feature type="transmembrane region" description="Helical" evidence="2">
    <location>
        <begin position="138"/>
        <end position="160"/>
    </location>
</feature>
<evidence type="ECO:0000313" key="4">
    <source>
        <dbReference type="Proteomes" id="UP000051952"/>
    </source>
</evidence>
<dbReference type="PANTHER" id="PTHR34993">
    <property type="entry name" value="TRANSMEMBRANE PROTEIN"/>
    <property type="match status" value="1"/>
</dbReference>
<feature type="transmembrane region" description="Helical" evidence="2">
    <location>
        <begin position="1185"/>
        <end position="1209"/>
    </location>
</feature>
<dbReference type="VEuPathDB" id="TriTrypDB:BSAL_53970"/>
<feature type="compositionally biased region" description="Low complexity" evidence="1">
    <location>
        <begin position="703"/>
        <end position="719"/>
    </location>
</feature>
<feature type="transmembrane region" description="Helical" evidence="2">
    <location>
        <begin position="99"/>
        <end position="118"/>
    </location>
</feature>
<feature type="region of interest" description="Disordered" evidence="1">
    <location>
        <begin position="199"/>
        <end position="228"/>
    </location>
</feature>
<feature type="transmembrane region" description="Helical" evidence="2">
    <location>
        <begin position="73"/>
        <end position="94"/>
    </location>
</feature>
<sequence length="1335" mass="144875">MLRDVFEICAAYIQSLMLLFQITSAAFPKFFTSPVDILQYVNLDLLNQFDESSRYRNTLNITIPRWVPLDFRLQFAIIAVIGPLFLSIVGMFFLGTKLFFVWFMLLLGGAFVLIISAASKINENLVRQTIITQDAVSIVFNVGLAVTLTMVVCGLAVYVWRTLMQSEIVDQEKQQLAQVVDADMQDRDAEIEMQLGRQETNDGIGSGAGSDPSSPNSPNSQSESGGGVVSRKERLDHIMQLETSELDVVATVTRAVYFAVFFVAGLIFAHVIPFDAFKDNNVFYALSGVVFFFAICLLIWCMIGLFRGGREFQFSAGVWVRDNFVSMLLLLVSVVYTPAVTDIISLYSCAQVTCAAGYHLPVSLSVMASSTRATFSETKGSSACFSCNFTAFNAQQCPASLQDSLCGNATSDSRLTADVGVRCDDVGGFFITAASIMLAAFVVTLPFVYFLLTDRSTQTLDTEFPLDNRQIEGYTEEEVHNERVHLSDNVAKFIFDPFSQKHQQWRLLVMFQKICLVLITIMAQGEGSSSVLRNGAIGIGLTLAVHLAYLVYVLYSTPFQRRIENILTGTAQVILCVVCVAALANCLSTDVVPEPLWIVIAVIVVAGPLVAIIIGAVLTFKDEVLREREREERVRVAQQAAEDTTDDPPTNFKATLTRRLSGNESLTRADSVSSVGDSSIRDLSIVSSPRRLISVNRIEIVTSPSSSNLHGGGSSSASSPRKKQLMSHPRPKLEVPTSTSEDAALCGGSQGPLSRHRRLPGIESQDAMGRPTLVSKIRQRLQQLQGGGGSHSPVTGDLFRSQSSGGGSFRGSGRNLFASKADEVTKVVNVTNAFLRPGGGGVGGGVFGAASVNMRCTVRRNTTEESERARDNWAVAKLAVFAQLRDEREQQEKMKGKRGRQKSFMVGAASKKMDKLRGKGKQWDQFLATLLTEGGGDDDGGGVSLRKQDSASHAESVFDNNNNNSHHGGSHHGGGNSSHRGGNELPVARSFAPITGQLVGMGGADVTHRISLNNNNSRGLPGMQRLSNANNSTGNPSSGENLQIDSMDPLQRAKERKRQQRARGGSNGGGVAILTASFDHVGSSHDSSSPNARSGNEQLLGTNDFVNSSAGPTPTKATPGSMMPPAAQANDAEDDFRAIQGGAAGRRQHILLRLKLQAIYEKQLKKLQLTQQAVDFRINKDTIFVLNNFFVFLGLFALVALALSCIGAINSANETFFTGVEFNSDLSISAQFVGYNTWANFTDHCCCIGVPDQDPTWPYYVVDVEEWLCDNGNIKERIRSSFIDGVLNSGLNLRGLCATTFNDGCQAVVDSTTLSVNITSCSTAGRPYSYEKLLW</sequence>
<feature type="transmembrane region" description="Helical" evidence="2">
    <location>
        <begin position="596"/>
        <end position="620"/>
    </location>
</feature>
<feature type="transmembrane region" description="Helical" evidence="2">
    <location>
        <begin position="282"/>
        <end position="306"/>
    </location>
</feature>
<keyword evidence="2" id="KW-1133">Transmembrane helix</keyword>
<feature type="transmembrane region" description="Helical" evidence="2">
    <location>
        <begin position="505"/>
        <end position="523"/>
    </location>
</feature>
<protein>
    <submittedName>
        <fullName evidence="3">Membrane-associated protein, putative</fullName>
    </submittedName>
</protein>